<dbReference type="GO" id="GO:0016829">
    <property type="term" value="F:lyase activity"/>
    <property type="evidence" value="ECO:0007669"/>
    <property type="project" value="InterPro"/>
</dbReference>
<dbReference type="CDD" id="cd03451">
    <property type="entry name" value="FkbR2"/>
    <property type="match status" value="1"/>
</dbReference>
<dbReference type="InterPro" id="IPR052342">
    <property type="entry name" value="MCH/BMMD"/>
</dbReference>
<dbReference type="AlphaFoldDB" id="A0A6J4UFL5"/>
<reference evidence="1" key="1">
    <citation type="submission" date="2020-02" db="EMBL/GenBank/DDBJ databases">
        <authorList>
            <person name="Meier V. D."/>
        </authorList>
    </citation>
    <scope>NUCLEOTIDE SEQUENCE</scope>
    <source>
        <strain evidence="1">AVDCRST_MAG79</strain>
    </source>
</reference>
<dbReference type="InterPro" id="IPR048274">
    <property type="entry name" value="MC_hydratase"/>
</dbReference>
<accession>A0A6J4UFL5</accession>
<dbReference type="EMBL" id="CADCWC010000388">
    <property type="protein sequence ID" value="CAA9549046.1"/>
    <property type="molecule type" value="Genomic_DNA"/>
</dbReference>
<dbReference type="SUPFAM" id="SSF54637">
    <property type="entry name" value="Thioesterase/thiol ester dehydrase-isomerase"/>
    <property type="match status" value="1"/>
</dbReference>
<name>A0A6J4UFL5_9ACTN</name>
<gene>
    <name evidence="1" type="ORF">AVDCRST_MAG79-2547</name>
</gene>
<dbReference type="Pfam" id="PF19315">
    <property type="entry name" value="MC_hydratase"/>
    <property type="match status" value="1"/>
</dbReference>
<dbReference type="PANTHER" id="PTHR43664:SF1">
    <property type="entry name" value="BETA-METHYLMALYL-COA DEHYDRATASE"/>
    <property type="match status" value="1"/>
</dbReference>
<dbReference type="PANTHER" id="PTHR43664">
    <property type="entry name" value="MONOAMINE OXIDASE-RELATED"/>
    <property type="match status" value="1"/>
</dbReference>
<sequence length="171" mass="19313">MSVTPGWSGRFFEDFAVGDVYRSRLGRTVTETDNIWFTNLTLNTNQSHFNTPYAEQSEFGRPLVNSCFTLSLVMGLSVTDVSENAVANLAWEAISLPRPVFAGDTLWAETEVLEIRPSRSRPQAGLVTVRTRGLNQRAEVVIEYRRTVLVRRRDADVATALFPVTDEDWRV</sequence>
<protein>
    <submittedName>
        <fullName evidence="1">Uncharacterized protein</fullName>
    </submittedName>
</protein>
<dbReference type="Gene3D" id="3.10.129.10">
    <property type="entry name" value="Hotdog Thioesterase"/>
    <property type="match status" value="1"/>
</dbReference>
<organism evidence="1">
    <name type="scientific">uncultured Thermoleophilia bacterium</name>
    <dbReference type="NCBI Taxonomy" id="1497501"/>
    <lineage>
        <taxon>Bacteria</taxon>
        <taxon>Bacillati</taxon>
        <taxon>Actinomycetota</taxon>
        <taxon>Thermoleophilia</taxon>
        <taxon>environmental samples</taxon>
    </lineage>
</organism>
<dbReference type="InterPro" id="IPR029069">
    <property type="entry name" value="HotDog_dom_sf"/>
</dbReference>
<proteinExistence type="predicted"/>
<evidence type="ECO:0000313" key="1">
    <source>
        <dbReference type="EMBL" id="CAA9549046.1"/>
    </source>
</evidence>